<dbReference type="AlphaFoldDB" id="A0A0N4VVU5"/>
<evidence type="ECO:0000313" key="5">
    <source>
        <dbReference type="WBParaSite" id="HPLM_0000141501-mRNA-1"/>
    </source>
</evidence>
<organism evidence="5">
    <name type="scientific">Haemonchus placei</name>
    <name type="common">Barber's pole worm</name>
    <dbReference type="NCBI Taxonomy" id="6290"/>
    <lineage>
        <taxon>Eukaryota</taxon>
        <taxon>Metazoa</taxon>
        <taxon>Ecdysozoa</taxon>
        <taxon>Nematoda</taxon>
        <taxon>Chromadorea</taxon>
        <taxon>Rhabditida</taxon>
        <taxon>Rhabditina</taxon>
        <taxon>Rhabditomorpha</taxon>
        <taxon>Strongyloidea</taxon>
        <taxon>Trichostrongylidae</taxon>
        <taxon>Haemonchus</taxon>
    </lineage>
</organism>
<feature type="compositionally biased region" description="Pro residues" evidence="1">
    <location>
        <begin position="239"/>
        <end position="256"/>
    </location>
</feature>
<dbReference type="PRINTS" id="PR01217">
    <property type="entry name" value="PRICHEXTENSN"/>
</dbReference>
<dbReference type="InterPro" id="IPR050316">
    <property type="entry name" value="Tyrosinase/Hemocyanin"/>
</dbReference>
<proteinExistence type="predicted"/>
<feature type="compositionally biased region" description="Pro residues" evidence="1">
    <location>
        <begin position="156"/>
        <end position="193"/>
    </location>
</feature>
<sequence length="423" mass="45581">MRRLLLFIIVLPQIASAGYEDGAPDGLPRVGQPPSQVSPVQIPGPPAAKPPAYKPQPVRPPVGSPAPPTQTPNGYPTAFQPPAPTRPTPLQSPPPTRLPVGTPPSRPPVRTLPTRPPIETLPTRLPIGTATTPVGGPASPIQSPIGRNTTYQPTAPTRPTPRQSPPPVSPPPTRPLVRPPPTQPPAGTPPIRPPVRTLPTRPPIETLPTRPPVITGTTPIGSPASPTQSPNGRNTTYQPPTPTRPTPLQSPPPTQPPIETGTMPDGIGQAPPSNPAFEACIQTNPREQDAVLLSPVGFAASSPFASSLQASDIFSEPTERNQCLSIQCICQFARGRYSNNRCVLPDGQVYGKAYRKEFRMMTDDERNRFRNAMWGIRTTQYLTLSRLHSSYVTSPAAHSGPAFLPWHREFIKRFLVIIFVSLF</sequence>
<keyword evidence="2" id="KW-0732">Signal</keyword>
<feature type="compositionally biased region" description="Pro residues" evidence="1">
    <location>
        <begin position="79"/>
        <end position="107"/>
    </location>
</feature>
<feature type="signal peptide" evidence="2">
    <location>
        <begin position="1"/>
        <end position="17"/>
    </location>
</feature>
<feature type="compositionally biased region" description="Polar residues" evidence="1">
    <location>
        <begin position="215"/>
        <end position="234"/>
    </location>
</feature>
<dbReference type="SUPFAM" id="SSF48056">
    <property type="entry name" value="Di-copper centre-containing domain"/>
    <property type="match status" value="1"/>
</dbReference>
<dbReference type="WBParaSite" id="HPLM_0000141501-mRNA-1">
    <property type="protein sequence ID" value="HPLM_0000141501-mRNA-1"/>
    <property type="gene ID" value="HPLM_0000141501"/>
</dbReference>
<dbReference type="InterPro" id="IPR008922">
    <property type="entry name" value="Di-copper_centre_dom_sf"/>
</dbReference>
<dbReference type="STRING" id="6290.A0A0N4VVU5"/>
<evidence type="ECO:0000256" key="1">
    <source>
        <dbReference type="SAM" id="MobiDB-lite"/>
    </source>
</evidence>
<feature type="compositionally biased region" description="Polar residues" evidence="1">
    <location>
        <begin position="140"/>
        <end position="152"/>
    </location>
</feature>
<dbReference type="OMA" id="PQDHPSV"/>
<feature type="region of interest" description="Disordered" evidence="1">
    <location>
        <begin position="25"/>
        <end position="276"/>
    </location>
</feature>
<protein>
    <submittedName>
        <fullName evidence="5">Tyrosinase_Cu-bd domain-containing protein</fullName>
    </submittedName>
</protein>
<dbReference type="Proteomes" id="UP000268014">
    <property type="component" value="Unassembled WGS sequence"/>
</dbReference>
<reference evidence="5" key="1">
    <citation type="submission" date="2017-02" db="UniProtKB">
        <authorList>
            <consortium name="WormBaseParasite"/>
        </authorList>
    </citation>
    <scope>IDENTIFICATION</scope>
</reference>
<reference evidence="3 4" key="2">
    <citation type="submission" date="2018-11" db="EMBL/GenBank/DDBJ databases">
        <authorList>
            <consortium name="Pathogen Informatics"/>
        </authorList>
    </citation>
    <scope>NUCLEOTIDE SEQUENCE [LARGE SCALE GENOMIC DNA]</scope>
    <source>
        <strain evidence="3 4">MHpl1</strain>
    </source>
</reference>
<gene>
    <name evidence="3" type="ORF">HPLM_LOCUS1415</name>
</gene>
<accession>A0A0N4VVU5</accession>
<dbReference type="EMBL" id="UZAF01001864">
    <property type="protein sequence ID" value="VDO09429.1"/>
    <property type="molecule type" value="Genomic_DNA"/>
</dbReference>
<keyword evidence="4" id="KW-1185">Reference proteome</keyword>
<feature type="compositionally biased region" description="Low complexity" evidence="1">
    <location>
        <begin position="28"/>
        <end position="41"/>
    </location>
</feature>
<name>A0A0N4VVU5_HAEPC</name>
<dbReference type="PANTHER" id="PTHR11474">
    <property type="entry name" value="TYROSINASE FAMILY MEMBER"/>
    <property type="match status" value="1"/>
</dbReference>
<feature type="chain" id="PRO_5043123347" evidence="2">
    <location>
        <begin position="18"/>
        <end position="423"/>
    </location>
</feature>
<dbReference type="PANTHER" id="PTHR11474:SF21">
    <property type="entry name" value="SHKT DOMAIN-CONTAINING PROTEIN"/>
    <property type="match status" value="1"/>
</dbReference>
<dbReference type="OrthoDB" id="5851968at2759"/>
<dbReference type="Gene3D" id="1.10.1280.10">
    <property type="entry name" value="Di-copper center containing domain from catechol oxidase"/>
    <property type="match status" value="1"/>
</dbReference>
<feature type="compositionally biased region" description="Pro residues" evidence="1">
    <location>
        <begin position="42"/>
        <end position="70"/>
    </location>
</feature>
<evidence type="ECO:0000313" key="4">
    <source>
        <dbReference type="Proteomes" id="UP000268014"/>
    </source>
</evidence>
<evidence type="ECO:0000256" key="2">
    <source>
        <dbReference type="SAM" id="SignalP"/>
    </source>
</evidence>
<evidence type="ECO:0000313" key="3">
    <source>
        <dbReference type="EMBL" id="VDO09429.1"/>
    </source>
</evidence>